<protein>
    <submittedName>
        <fullName evidence="1">Uncharacterized protein</fullName>
    </submittedName>
</protein>
<evidence type="ECO:0000313" key="1">
    <source>
        <dbReference type="EnsemblMetazoa" id="GPAI017387-PA"/>
    </source>
</evidence>
<accession>A0A1A9ZK64</accession>
<dbReference type="EnsemblMetazoa" id="GPAI017387-RA">
    <property type="protein sequence ID" value="GPAI017387-PA"/>
    <property type="gene ID" value="GPAI017387"/>
</dbReference>
<dbReference type="AlphaFoldDB" id="A0A1A9ZK64"/>
<dbReference type="Proteomes" id="UP000092445">
    <property type="component" value="Unassembled WGS sequence"/>
</dbReference>
<reference evidence="2" key="1">
    <citation type="submission" date="2014-03" db="EMBL/GenBank/DDBJ databases">
        <authorList>
            <person name="Aksoy S."/>
            <person name="Warren W."/>
            <person name="Wilson R.K."/>
        </authorList>
    </citation>
    <scope>NUCLEOTIDE SEQUENCE [LARGE SCALE GENOMIC DNA]</scope>
    <source>
        <strain evidence="2">IAEA</strain>
    </source>
</reference>
<name>A0A1A9ZK64_GLOPL</name>
<keyword evidence="2" id="KW-1185">Reference proteome</keyword>
<reference evidence="1" key="2">
    <citation type="submission" date="2020-05" db="UniProtKB">
        <authorList>
            <consortium name="EnsemblMetazoa"/>
        </authorList>
    </citation>
    <scope>IDENTIFICATION</scope>
    <source>
        <strain evidence="1">IAEA</strain>
    </source>
</reference>
<dbReference type="VEuPathDB" id="VectorBase:GPAI017387"/>
<evidence type="ECO:0000313" key="2">
    <source>
        <dbReference type="Proteomes" id="UP000092445"/>
    </source>
</evidence>
<proteinExistence type="predicted"/>
<sequence length="284" mass="33970">MQCSNNEYIAKFHVWQWKGCTKPQNSIGENERVRPQKFMCAMCTHRTLFKSTIAIDRLERSKRSVFFKKLYSLTWPFPYELVKDFNAAKEYLIGDKSKMANSANEIEKQLVNEAVENEIQRIRFNWKIRETNYVENMLEEESNYNENLRRDLQRRDTISDIKINPDDDFLQQRQKERAEAFRHFRVSKRIKKAKLKYRLQYVTNKLLESTDMLESVHDLIGEAEQKLISQGFSKDKIETLRKRFDIDEGAEIINNIKESIISKVEYAAGFWFNELRFSEIMLNF</sequence>
<organism evidence="1 2">
    <name type="scientific">Glossina pallidipes</name>
    <name type="common">Tsetse fly</name>
    <dbReference type="NCBI Taxonomy" id="7398"/>
    <lineage>
        <taxon>Eukaryota</taxon>
        <taxon>Metazoa</taxon>
        <taxon>Ecdysozoa</taxon>
        <taxon>Arthropoda</taxon>
        <taxon>Hexapoda</taxon>
        <taxon>Insecta</taxon>
        <taxon>Pterygota</taxon>
        <taxon>Neoptera</taxon>
        <taxon>Endopterygota</taxon>
        <taxon>Diptera</taxon>
        <taxon>Brachycera</taxon>
        <taxon>Muscomorpha</taxon>
        <taxon>Hippoboscoidea</taxon>
        <taxon>Glossinidae</taxon>
        <taxon>Glossina</taxon>
    </lineage>
</organism>